<gene>
    <name evidence="1" type="ORF">SOIL9_40910</name>
</gene>
<dbReference type="KEGG" id="gms:SOIL9_40910"/>
<organism evidence="1 2">
    <name type="scientific">Gemmata massiliana</name>
    <dbReference type="NCBI Taxonomy" id="1210884"/>
    <lineage>
        <taxon>Bacteria</taxon>
        <taxon>Pseudomonadati</taxon>
        <taxon>Planctomycetota</taxon>
        <taxon>Planctomycetia</taxon>
        <taxon>Gemmatales</taxon>
        <taxon>Gemmataceae</taxon>
        <taxon>Gemmata</taxon>
    </lineage>
</organism>
<sequence length="111" mass="12877">MTKPLPFQLWLEFEHWIPQEGDDLETDFFNMQVTLACGTKYALNVWTFKYLSKSIEECSETGEYLSGCYHSAPDLFVARLDRALIERVVADLIAQRALKEEWKVPAQLEDS</sequence>
<evidence type="ECO:0000313" key="2">
    <source>
        <dbReference type="Proteomes" id="UP000464178"/>
    </source>
</evidence>
<evidence type="ECO:0000313" key="1">
    <source>
        <dbReference type="EMBL" id="VTR93623.1"/>
    </source>
</evidence>
<dbReference type="Proteomes" id="UP000464178">
    <property type="component" value="Chromosome"/>
</dbReference>
<name>A0A6P2CXK9_9BACT</name>
<protein>
    <submittedName>
        <fullName evidence="1">Uncharacterized protein</fullName>
    </submittedName>
</protein>
<accession>A0A6P2CXK9</accession>
<keyword evidence="2" id="KW-1185">Reference proteome</keyword>
<reference evidence="1 2" key="1">
    <citation type="submission" date="2019-05" db="EMBL/GenBank/DDBJ databases">
        <authorList>
            <consortium name="Science for Life Laboratories"/>
        </authorList>
    </citation>
    <scope>NUCLEOTIDE SEQUENCE [LARGE SCALE GENOMIC DNA]</scope>
    <source>
        <strain evidence="1">Soil9</strain>
    </source>
</reference>
<dbReference type="EMBL" id="LR593886">
    <property type="protein sequence ID" value="VTR93623.1"/>
    <property type="molecule type" value="Genomic_DNA"/>
</dbReference>
<dbReference type="RefSeq" id="WP_162668316.1">
    <property type="nucleotide sequence ID" value="NZ_LR593886.1"/>
</dbReference>
<proteinExistence type="predicted"/>
<dbReference type="AlphaFoldDB" id="A0A6P2CXK9"/>